<dbReference type="SUPFAM" id="SSF53098">
    <property type="entry name" value="Ribonuclease H-like"/>
    <property type="match status" value="1"/>
</dbReference>
<feature type="domain" description="RNase H type-1" evidence="1">
    <location>
        <begin position="62"/>
        <end position="180"/>
    </location>
</feature>
<dbReference type="Pfam" id="PF13456">
    <property type="entry name" value="RVT_3"/>
    <property type="match status" value="1"/>
</dbReference>
<comment type="caution">
    <text evidence="2">The sequence shown here is derived from an EMBL/GenBank/DDBJ whole genome shotgun (WGS) entry which is preliminary data.</text>
</comment>
<dbReference type="GO" id="GO:0003676">
    <property type="term" value="F:nucleic acid binding"/>
    <property type="evidence" value="ECO:0007669"/>
    <property type="project" value="InterPro"/>
</dbReference>
<sequence>MANSVLSSSRRSQKNPQVIANFLGDFPVEDKSWDADIMVDLELEAGSLEYLVQTIKWWRIFTDGSVNEESAAVGIVIVTPDDTRIHVAKRLGFPITNNEVEYEAILTGLKMAHNLQIKNLTVFTNSLLVVEQYSGKYKTLSKRLTAYMEVLKKSISQFANVEIIHLYRGENRHVDALAYHTTVMGEAETQTIT</sequence>
<evidence type="ECO:0000313" key="3">
    <source>
        <dbReference type="Proteomes" id="UP000554482"/>
    </source>
</evidence>
<dbReference type="OrthoDB" id="1934387at2759"/>
<dbReference type="Gene3D" id="3.30.420.10">
    <property type="entry name" value="Ribonuclease H-like superfamily/Ribonuclease H"/>
    <property type="match status" value="1"/>
</dbReference>
<name>A0A7J6X814_THATH</name>
<accession>A0A7J6X814</accession>
<dbReference type="EMBL" id="JABWDY010004621">
    <property type="protein sequence ID" value="KAF5205038.1"/>
    <property type="molecule type" value="Genomic_DNA"/>
</dbReference>
<keyword evidence="3" id="KW-1185">Reference proteome</keyword>
<organism evidence="2 3">
    <name type="scientific">Thalictrum thalictroides</name>
    <name type="common">Rue-anemone</name>
    <name type="synonym">Anemone thalictroides</name>
    <dbReference type="NCBI Taxonomy" id="46969"/>
    <lineage>
        <taxon>Eukaryota</taxon>
        <taxon>Viridiplantae</taxon>
        <taxon>Streptophyta</taxon>
        <taxon>Embryophyta</taxon>
        <taxon>Tracheophyta</taxon>
        <taxon>Spermatophyta</taxon>
        <taxon>Magnoliopsida</taxon>
        <taxon>Ranunculales</taxon>
        <taxon>Ranunculaceae</taxon>
        <taxon>Thalictroideae</taxon>
        <taxon>Thalictrum</taxon>
    </lineage>
</organism>
<dbReference type="InterPro" id="IPR036397">
    <property type="entry name" value="RNaseH_sf"/>
</dbReference>
<dbReference type="InterPro" id="IPR012337">
    <property type="entry name" value="RNaseH-like_sf"/>
</dbReference>
<dbReference type="InterPro" id="IPR002156">
    <property type="entry name" value="RNaseH_domain"/>
</dbReference>
<feature type="non-terminal residue" evidence="2">
    <location>
        <position position="193"/>
    </location>
</feature>
<proteinExistence type="predicted"/>
<dbReference type="GO" id="GO:0004523">
    <property type="term" value="F:RNA-DNA hybrid ribonuclease activity"/>
    <property type="evidence" value="ECO:0007669"/>
    <property type="project" value="InterPro"/>
</dbReference>
<evidence type="ECO:0000259" key="1">
    <source>
        <dbReference type="Pfam" id="PF13456"/>
    </source>
</evidence>
<dbReference type="CDD" id="cd09279">
    <property type="entry name" value="RNase_HI_like"/>
    <property type="match status" value="1"/>
</dbReference>
<evidence type="ECO:0000313" key="2">
    <source>
        <dbReference type="EMBL" id="KAF5205038.1"/>
    </source>
</evidence>
<dbReference type="Proteomes" id="UP000554482">
    <property type="component" value="Unassembled WGS sequence"/>
</dbReference>
<dbReference type="PANTHER" id="PTHR48475:SF1">
    <property type="entry name" value="RNASE H TYPE-1 DOMAIN-CONTAINING PROTEIN"/>
    <property type="match status" value="1"/>
</dbReference>
<dbReference type="PANTHER" id="PTHR48475">
    <property type="entry name" value="RIBONUCLEASE H"/>
    <property type="match status" value="1"/>
</dbReference>
<dbReference type="AlphaFoldDB" id="A0A7J6X814"/>
<gene>
    <name evidence="2" type="ORF">FRX31_005376</name>
</gene>
<reference evidence="2 3" key="1">
    <citation type="submission" date="2020-06" db="EMBL/GenBank/DDBJ databases">
        <title>Transcriptomic and genomic resources for Thalictrum thalictroides and T. hernandezii: Facilitating candidate gene discovery in an emerging model plant lineage.</title>
        <authorList>
            <person name="Arias T."/>
            <person name="Riano-Pachon D.M."/>
            <person name="Di Stilio V.S."/>
        </authorList>
    </citation>
    <scope>NUCLEOTIDE SEQUENCE [LARGE SCALE GENOMIC DNA]</scope>
    <source>
        <strain evidence="3">cv. WT478/WT964</strain>
        <tissue evidence="2">Leaves</tissue>
    </source>
</reference>
<protein>
    <recommendedName>
        <fullName evidence="1">RNase H type-1 domain-containing protein</fullName>
    </recommendedName>
</protein>